<gene>
    <name evidence="2" type="ORF">RQM59_00635</name>
</gene>
<evidence type="ECO:0000259" key="1">
    <source>
        <dbReference type="Pfam" id="PF13474"/>
    </source>
</evidence>
<dbReference type="Gene3D" id="3.10.450.50">
    <property type="match status" value="1"/>
</dbReference>
<dbReference type="Pfam" id="PF13474">
    <property type="entry name" value="SnoaL_3"/>
    <property type="match status" value="1"/>
</dbReference>
<dbReference type="Proteomes" id="UP001257277">
    <property type="component" value="Unassembled WGS sequence"/>
</dbReference>
<organism evidence="2 3">
    <name type="scientific">Asprobacillus argus</name>
    <dbReference type="NCBI Taxonomy" id="3076534"/>
    <lineage>
        <taxon>Bacteria</taxon>
        <taxon>Pseudomonadati</taxon>
        <taxon>Bacteroidota</taxon>
        <taxon>Flavobacteriia</taxon>
        <taxon>Flavobacteriales</taxon>
        <taxon>Flavobacteriaceae</taxon>
        <taxon>Asprobacillus</taxon>
    </lineage>
</organism>
<accession>A0ABU3LCR7</accession>
<dbReference type="InterPro" id="IPR032710">
    <property type="entry name" value="NTF2-like_dom_sf"/>
</dbReference>
<dbReference type="RefSeq" id="WP_349240120.1">
    <property type="nucleotide sequence ID" value="NZ_JAVTTO010000001.1"/>
</dbReference>
<dbReference type="PROSITE" id="PS51257">
    <property type="entry name" value="PROKAR_LIPOPROTEIN"/>
    <property type="match status" value="1"/>
</dbReference>
<dbReference type="SUPFAM" id="SSF54427">
    <property type="entry name" value="NTF2-like"/>
    <property type="match status" value="1"/>
</dbReference>
<evidence type="ECO:0000313" key="3">
    <source>
        <dbReference type="Proteomes" id="UP001257277"/>
    </source>
</evidence>
<protein>
    <submittedName>
        <fullName evidence="2">Nuclear transport factor 2 family protein</fullName>
    </submittedName>
</protein>
<sequence>MKKTYTYLLLSLFLSVGCSTKTDSAMSKDKKEIILLIQKRYKALNDMFTGDISLIKEIWSHADDVTYMGPGGGIKIGWNEVLKDWQSQAALKLGGHVTPSNIHYTIGSDMAVVVNDEIGKNIDKEGKLETVHIRATHVLRKEGGVWKIIAEQTDKLSFL</sequence>
<dbReference type="EMBL" id="JAVTTO010000001">
    <property type="protein sequence ID" value="MDT7830862.1"/>
    <property type="molecule type" value="Genomic_DNA"/>
</dbReference>
<feature type="domain" description="SnoaL-like" evidence="1">
    <location>
        <begin position="47"/>
        <end position="149"/>
    </location>
</feature>
<reference evidence="2 3" key="1">
    <citation type="submission" date="2023-09" db="EMBL/GenBank/DDBJ databases">
        <title>Novel taxa isolated from Blanes Bay.</title>
        <authorList>
            <person name="Rey-Velasco X."/>
            <person name="Lucena T."/>
        </authorList>
    </citation>
    <scope>NUCLEOTIDE SEQUENCE [LARGE SCALE GENOMIC DNA]</scope>
    <source>
        <strain evidence="2 3">S356</strain>
    </source>
</reference>
<dbReference type="InterPro" id="IPR037401">
    <property type="entry name" value="SnoaL-like"/>
</dbReference>
<name>A0ABU3LCR7_9FLAO</name>
<comment type="caution">
    <text evidence="2">The sequence shown here is derived from an EMBL/GenBank/DDBJ whole genome shotgun (WGS) entry which is preliminary data.</text>
</comment>
<keyword evidence="3" id="KW-1185">Reference proteome</keyword>
<proteinExistence type="predicted"/>
<evidence type="ECO:0000313" key="2">
    <source>
        <dbReference type="EMBL" id="MDT7830862.1"/>
    </source>
</evidence>